<dbReference type="SUPFAM" id="SSF55729">
    <property type="entry name" value="Acyl-CoA N-acyltransferases (Nat)"/>
    <property type="match status" value="1"/>
</dbReference>
<dbReference type="Pfam" id="PF04339">
    <property type="entry name" value="FemAB_like"/>
    <property type="match status" value="1"/>
</dbReference>
<dbReference type="InterPro" id="IPR016181">
    <property type="entry name" value="Acyl_CoA_acyltransferase"/>
</dbReference>
<accession>A0A1M5KGJ1</accession>
<dbReference type="OrthoDB" id="9776898at2"/>
<dbReference type="InterPro" id="IPR007434">
    <property type="entry name" value="FemAB-like"/>
</dbReference>
<evidence type="ECO:0000313" key="2">
    <source>
        <dbReference type="Proteomes" id="UP000199758"/>
    </source>
</evidence>
<dbReference type="RefSeq" id="WP_084083094.1">
    <property type="nucleotide sequence ID" value="NZ_FQWZ01000001.1"/>
</dbReference>
<gene>
    <name evidence="1" type="ORF">SAMN04488068_0522</name>
</gene>
<proteinExistence type="predicted"/>
<evidence type="ECO:0000313" key="1">
    <source>
        <dbReference type="EMBL" id="SHG51293.1"/>
    </source>
</evidence>
<dbReference type="AlphaFoldDB" id="A0A1M5KGJ1"/>
<dbReference type="PANTHER" id="PTHR47017:SF1">
    <property type="entry name" value="ACYL-COA"/>
    <property type="match status" value="1"/>
</dbReference>
<dbReference type="Gene3D" id="3.40.630.30">
    <property type="match status" value="1"/>
</dbReference>
<name>A0A1M5KGJ1_9GAMM</name>
<sequence>MGVARSPQRGPDVPLILTPSRPLSTLRFATAESLSQVDASAWDRLFDSAYPFTSHAFLLALEEYGCVGNRTGWIPQHLLAYQDDRLVGAVVLYVKLHSYGEFVFDFAWAEASHRLGQPYYPKLLNAVPFTPSMGPRIGAQDAATRDALIRRLAGLTDGGRFSSAHALFATGDDAAAYQGQQWLERNDVQFQWFNRGDADFASFAARFSSDKRKKMLRERRRVADAGLRFETRRGDEIDESEWSQVYALYANTYEERGQAPYLTPEFLMHYGRRAGSPFRVILGYHGTRLVAAALTLQGGDTLYGRHWGAAEQYHSLHFECCYYQGIELCLQQGLRRYDAGTQGEHKLARGFTPVLTQSFHWIADQRLRDAVEHFLARERRLVASRKDELMHHSPYRQEAVATA</sequence>
<evidence type="ECO:0008006" key="3">
    <source>
        <dbReference type="Google" id="ProtNLM"/>
    </source>
</evidence>
<keyword evidence="2" id="KW-1185">Reference proteome</keyword>
<protein>
    <recommendedName>
        <fullName evidence="3">GNAT family N-acetyltransferase</fullName>
    </recommendedName>
</protein>
<dbReference type="STRING" id="490188.SAMN04488068_0522"/>
<dbReference type="Proteomes" id="UP000199758">
    <property type="component" value="Unassembled WGS sequence"/>
</dbReference>
<organism evidence="1 2">
    <name type="scientific">Hydrocarboniphaga daqingensis</name>
    <dbReference type="NCBI Taxonomy" id="490188"/>
    <lineage>
        <taxon>Bacteria</taxon>
        <taxon>Pseudomonadati</taxon>
        <taxon>Pseudomonadota</taxon>
        <taxon>Gammaproteobacteria</taxon>
        <taxon>Nevskiales</taxon>
        <taxon>Nevskiaceae</taxon>
        <taxon>Hydrocarboniphaga</taxon>
    </lineage>
</organism>
<dbReference type="PANTHER" id="PTHR47017">
    <property type="entry name" value="ACYL-COA"/>
    <property type="match status" value="1"/>
</dbReference>
<reference evidence="1 2" key="1">
    <citation type="submission" date="2016-11" db="EMBL/GenBank/DDBJ databases">
        <authorList>
            <person name="Jaros S."/>
            <person name="Januszkiewicz K."/>
            <person name="Wedrychowicz H."/>
        </authorList>
    </citation>
    <scope>NUCLEOTIDE SEQUENCE [LARGE SCALE GENOMIC DNA]</scope>
    <source>
        <strain evidence="1 2">CGMCC 1.7049</strain>
    </source>
</reference>
<dbReference type="EMBL" id="FQWZ01000001">
    <property type="protein sequence ID" value="SHG51293.1"/>
    <property type="molecule type" value="Genomic_DNA"/>
</dbReference>